<sequence length="1199" mass="134849">MENQYINAHQDPLQIETPPPPLIESTEKQQLSYDAYGEVSSYDKGQFEPDSDTSQGIKRGLEFEHEGDQLVQLTELMDKDHCHSYIESLVFGWAYGHWYSGDMFNQEEILVMCTLANTTPRELALLAESLGLKLQKIAKKNNGEMVLWQVISSNTVSATSPASPPNNMLSGLVSSLPRFLLMYRDQQKDNTGHGHVELKKSEKAEIAKLATMAFKSGVRLSDGSKVCTGTITPIAAAAAVWLISGSEPQSTAQLDSVHRVWSAEIDRLYGLAARKAMQPERRSLRRATMQPVDYHEVNNLPIDNFDFVQPPAKKPRSVALKLVKANKLSTEEKKPKETGPQPINIPLPALQLSAKDHMLKLNVTKRIESSDNCPDPSLLMRQDFIPLIFSAVNAEPSHCIVAPRVSKVEVRKRPQAQGHNEYDVSGFPMPVNPVEWLKLQQDKYKCWLDRVRAFKSLKIINEVQKRRCHSVLPLGIYSCTSCINKQTDDECRFVNSRAVTKMDIVLRNGAEITRYILAPMFLSQPSVNCPLLISPLEVSEELLSKFQSNPGSAECSDMWFEFYSLYLTAPTLLAELKPISAIVCVDASKPGASVNCGSKKIEYGVHPQLGCSEAPCVYQEATIGRRQFCDNCSTSMLAAYFGCCMCAQELCPKCFVEWNDSVNGDERVYVITKPSKPDDASAKEKTAQSTPSILGKYKRINHCKRMVRQQAMFGALHKRCQFVRVSLVLPMDIESIMGKAQSVLDMGTPFVKPGFDSAGILDNAQMACFKQKIGRIQQRTRQLYNHEEWELPVVYVAPDELSVAEFSQLWRQGVVVVVRDLLHKLDSTIWKPDWWISNFGYEMVTILDCAKGTHPAGDGQWPLRDFYRLFDGSDDGYAHMFDAEMEKASDWYLHRKCVESGILKLKDWPPTDDFSSILPEHFQRFMDALPFPEYTRRNGRCNLVNRLPEEYVPPDLGPKMYCAYGSSDREGGVGTTNLHCDMADAVNIMAYASKDFLRRNNIDTPGIWTRGVDDTSTASAAASLPSSATAAAVWDIYPPEAVVNLRKYIHKKEGRTDNYFESVNPMSDSMNRFGDPIHNQSTFLTRSQRQEIYNIYGNSGAGSCYRVSQNPGDAVFIPAGCAHQVCNYASAVKIAMDFVSPERVQYSSQLTQEFRQLYASHPRKSDLLQLSNILWWTFAGDQRRDKKKRSNSKPKQSLV</sequence>
<dbReference type="Gene3D" id="2.60.120.650">
    <property type="entry name" value="Cupin"/>
    <property type="match status" value="1"/>
</dbReference>
<dbReference type="GO" id="GO:0000785">
    <property type="term" value="C:chromatin"/>
    <property type="evidence" value="ECO:0007669"/>
    <property type="project" value="TreeGrafter"/>
</dbReference>
<dbReference type="GO" id="GO:0003712">
    <property type="term" value="F:transcription coregulator activity"/>
    <property type="evidence" value="ECO:0007669"/>
    <property type="project" value="TreeGrafter"/>
</dbReference>
<comment type="caution">
    <text evidence="6">The sequence shown here is derived from an EMBL/GenBank/DDBJ whole genome shotgun (WGS) entry which is preliminary data.</text>
</comment>
<feature type="domain" description="JmjC" evidence="5">
    <location>
        <begin position="936"/>
        <end position="1155"/>
    </location>
</feature>
<comment type="subcellular location">
    <subcellularLocation>
        <location evidence="1">Nucleus</location>
    </subcellularLocation>
</comment>
<dbReference type="GO" id="GO:0031490">
    <property type="term" value="F:chromatin DNA binding"/>
    <property type="evidence" value="ECO:0007669"/>
    <property type="project" value="TreeGrafter"/>
</dbReference>
<dbReference type="InterPro" id="IPR003347">
    <property type="entry name" value="JmjC_dom"/>
</dbReference>
<dbReference type="Proteomes" id="UP001151518">
    <property type="component" value="Unassembled WGS sequence"/>
</dbReference>
<dbReference type="PANTHER" id="PTHR12549">
    <property type="entry name" value="JMJC DOMAIN-CONTAINING HISTONE DEMETHYLATION PROTEIN"/>
    <property type="match status" value="1"/>
</dbReference>
<protein>
    <recommendedName>
        <fullName evidence="5">JmjC domain-containing protein</fullName>
    </recommendedName>
</protein>
<evidence type="ECO:0000313" key="7">
    <source>
        <dbReference type="Proteomes" id="UP001151518"/>
    </source>
</evidence>
<dbReference type="EMBL" id="JANBTW010000011">
    <property type="protein sequence ID" value="KAJ2679566.1"/>
    <property type="molecule type" value="Genomic_DNA"/>
</dbReference>
<evidence type="ECO:0000256" key="3">
    <source>
        <dbReference type="ARBA" id="ARBA00023242"/>
    </source>
</evidence>
<organism evidence="6 7">
    <name type="scientific">Coemansia spiralis</name>
    <dbReference type="NCBI Taxonomy" id="417178"/>
    <lineage>
        <taxon>Eukaryota</taxon>
        <taxon>Fungi</taxon>
        <taxon>Fungi incertae sedis</taxon>
        <taxon>Zoopagomycota</taxon>
        <taxon>Kickxellomycotina</taxon>
        <taxon>Kickxellomycetes</taxon>
        <taxon>Kickxellales</taxon>
        <taxon>Kickxellaceae</taxon>
        <taxon>Coemansia</taxon>
    </lineage>
</organism>
<dbReference type="GO" id="GO:0046872">
    <property type="term" value="F:metal ion binding"/>
    <property type="evidence" value="ECO:0007669"/>
    <property type="project" value="UniProtKB-KW"/>
</dbReference>
<gene>
    <name evidence="6" type="ORF">GGI25_001490</name>
</gene>
<accession>A0A9W8L042</accession>
<proteinExistence type="predicted"/>
<dbReference type="GO" id="GO:0006357">
    <property type="term" value="P:regulation of transcription by RNA polymerase II"/>
    <property type="evidence" value="ECO:0007669"/>
    <property type="project" value="TreeGrafter"/>
</dbReference>
<keyword evidence="3" id="KW-0539">Nucleus</keyword>
<dbReference type="AlphaFoldDB" id="A0A9W8L042"/>
<dbReference type="InterPro" id="IPR045109">
    <property type="entry name" value="LSDs-like"/>
</dbReference>
<reference evidence="6" key="1">
    <citation type="submission" date="2022-07" db="EMBL/GenBank/DDBJ databases">
        <title>Phylogenomic reconstructions and comparative analyses of Kickxellomycotina fungi.</title>
        <authorList>
            <person name="Reynolds N.K."/>
            <person name="Stajich J.E."/>
            <person name="Barry K."/>
            <person name="Grigoriev I.V."/>
            <person name="Crous P."/>
            <person name="Smith M.E."/>
        </authorList>
    </citation>
    <scope>NUCLEOTIDE SEQUENCE</scope>
    <source>
        <strain evidence="6">NRRL 3115</strain>
    </source>
</reference>
<dbReference type="SMART" id="SM00558">
    <property type="entry name" value="JmjC"/>
    <property type="match status" value="1"/>
</dbReference>
<evidence type="ECO:0000259" key="5">
    <source>
        <dbReference type="PROSITE" id="PS51184"/>
    </source>
</evidence>
<name>A0A9W8L042_9FUNG</name>
<keyword evidence="2" id="KW-0479">Metal-binding</keyword>
<dbReference type="GO" id="GO:0000118">
    <property type="term" value="C:histone deacetylase complex"/>
    <property type="evidence" value="ECO:0007669"/>
    <property type="project" value="TreeGrafter"/>
</dbReference>
<evidence type="ECO:0000313" key="6">
    <source>
        <dbReference type="EMBL" id="KAJ2679566.1"/>
    </source>
</evidence>
<dbReference type="PANTHER" id="PTHR12549:SF38">
    <property type="entry name" value="JMJC DOMAIN-CONTAINING HISTONE DEMETHYLASE 2, ISOFORM A"/>
    <property type="match status" value="1"/>
</dbReference>
<dbReference type="GO" id="GO:0032454">
    <property type="term" value="F:histone H3K9 demethylase activity"/>
    <property type="evidence" value="ECO:0007669"/>
    <property type="project" value="InterPro"/>
</dbReference>
<evidence type="ECO:0000256" key="2">
    <source>
        <dbReference type="ARBA" id="ARBA00022723"/>
    </source>
</evidence>
<dbReference type="SUPFAM" id="SSF51197">
    <property type="entry name" value="Clavaminate synthase-like"/>
    <property type="match status" value="1"/>
</dbReference>
<evidence type="ECO:0000256" key="4">
    <source>
        <dbReference type="SAM" id="MobiDB-lite"/>
    </source>
</evidence>
<dbReference type="PROSITE" id="PS51184">
    <property type="entry name" value="JMJC"/>
    <property type="match status" value="1"/>
</dbReference>
<evidence type="ECO:0000256" key="1">
    <source>
        <dbReference type="ARBA" id="ARBA00004123"/>
    </source>
</evidence>
<dbReference type="Pfam" id="PF02373">
    <property type="entry name" value="JmjC"/>
    <property type="match status" value="1"/>
</dbReference>
<dbReference type="OrthoDB" id="1667110at2759"/>
<feature type="region of interest" description="Disordered" evidence="4">
    <location>
        <begin position="1"/>
        <end position="30"/>
    </location>
</feature>